<evidence type="ECO:0000256" key="3">
    <source>
        <dbReference type="ARBA" id="ARBA00022617"/>
    </source>
</evidence>
<dbReference type="PRINTS" id="PR00463">
    <property type="entry name" value="EP450I"/>
</dbReference>
<dbReference type="PANTHER" id="PTHR46300">
    <property type="entry name" value="P450, PUTATIVE (EUROFUNG)-RELATED-RELATED"/>
    <property type="match status" value="1"/>
</dbReference>
<keyword evidence="10" id="KW-0812">Transmembrane</keyword>
<dbReference type="InterPro" id="IPR017972">
    <property type="entry name" value="Cyt_P450_CS"/>
</dbReference>
<keyword evidence="4 8" id="KW-0479">Metal-binding</keyword>
<keyword evidence="3 8" id="KW-0349">Heme</keyword>
<dbReference type="Gene3D" id="1.10.630.10">
    <property type="entry name" value="Cytochrome P450"/>
    <property type="match status" value="1"/>
</dbReference>
<evidence type="ECO:0000256" key="6">
    <source>
        <dbReference type="ARBA" id="ARBA00023004"/>
    </source>
</evidence>
<organism evidence="11 12">
    <name type="scientific">Polyplosphaeria fusca</name>
    <dbReference type="NCBI Taxonomy" id="682080"/>
    <lineage>
        <taxon>Eukaryota</taxon>
        <taxon>Fungi</taxon>
        <taxon>Dikarya</taxon>
        <taxon>Ascomycota</taxon>
        <taxon>Pezizomycotina</taxon>
        <taxon>Dothideomycetes</taxon>
        <taxon>Pleosporomycetidae</taxon>
        <taxon>Pleosporales</taxon>
        <taxon>Tetraplosphaeriaceae</taxon>
        <taxon>Polyplosphaeria</taxon>
    </lineage>
</organism>
<keyword evidence="10" id="KW-0472">Membrane</keyword>
<dbReference type="CDD" id="cd11065">
    <property type="entry name" value="CYP64-like"/>
    <property type="match status" value="1"/>
</dbReference>
<dbReference type="InterPro" id="IPR050364">
    <property type="entry name" value="Cytochrome_P450_fung"/>
</dbReference>
<comment type="caution">
    <text evidence="11">The sequence shown here is derived from an EMBL/GenBank/DDBJ whole genome shotgun (WGS) entry which is preliminary data.</text>
</comment>
<dbReference type="AlphaFoldDB" id="A0A9P4QUQ9"/>
<dbReference type="PROSITE" id="PS00086">
    <property type="entry name" value="CYTOCHROME_P450"/>
    <property type="match status" value="1"/>
</dbReference>
<dbReference type="GO" id="GO:0005506">
    <property type="term" value="F:iron ion binding"/>
    <property type="evidence" value="ECO:0007669"/>
    <property type="project" value="InterPro"/>
</dbReference>
<feature type="transmembrane region" description="Helical" evidence="10">
    <location>
        <begin position="6"/>
        <end position="25"/>
    </location>
</feature>
<comment type="similarity">
    <text evidence="2 9">Belongs to the cytochrome P450 family.</text>
</comment>
<keyword evidence="6 8" id="KW-0408">Iron</keyword>
<dbReference type="PRINTS" id="PR00385">
    <property type="entry name" value="P450"/>
</dbReference>
<evidence type="ECO:0000256" key="8">
    <source>
        <dbReference type="PIRSR" id="PIRSR602401-1"/>
    </source>
</evidence>
<keyword evidence="12" id="KW-1185">Reference proteome</keyword>
<dbReference type="SUPFAM" id="SSF48264">
    <property type="entry name" value="Cytochrome P450"/>
    <property type="match status" value="1"/>
</dbReference>
<dbReference type="GO" id="GO:0016705">
    <property type="term" value="F:oxidoreductase activity, acting on paired donors, with incorporation or reduction of molecular oxygen"/>
    <property type="evidence" value="ECO:0007669"/>
    <property type="project" value="InterPro"/>
</dbReference>
<dbReference type="GO" id="GO:0004497">
    <property type="term" value="F:monooxygenase activity"/>
    <property type="evidence" value="ECO:0007669"/>
    <property type="project" value="UniProtKB-KW"/>
</dbReference>
<proteinExistence type="inferred from homology"/>
<dbReference type="InterPro" id="IPR036396">
    <property type="entry name" value="Cyt_P450_sf"/>
</dbReference>
<keyword evidence="7 9" id="KW-0503">Monooxygenase</keyword>
<keyword evidence="10" id="KW-1133">Transmembrane helix</keyword>
<reference evidence="11" key="1">
    <citation type="journal article" date="2020" name="Stud. Mycol.">
        <title>101 Dothideomycetes genomes: a test case for predicting lifestyles and emergence of pathogens.</title>
        <authorList>
            <person name="Haridas S."/>
            <person name="Albert R."/>
            <person name="Binder M."/>
            <person name="Bloem J."/>
            <person name="Labutti K."/>
            <person name="Salamov A."/>
            <person name="Andreopoulos B."/>
            <person name="Baker S."/>
            <person name="Barry K."/>
            <person name="Bills G."/>
            <person name="Bluhm B."/>
            <person name="Cannon C."/>
            <person name="Castanera R."/>
            <person name="Culley D."/>
            <person name="Daum C."/>
            <person name="Ezra D."/>
            <person name="Gonzalez J."/>
            <person name="Henrissat B."/>
            <person name="Kuo A."/>
            <person name="Liang C."/>
            <person name="Lipzen A."/>
            <person name="Lutzoni F."/>
            <person name="Magnuson J."/>
            <person name="Mondo S."/>
            <person name="Nolan M."/>
            <person name="Ohm R."/>
            <person name="Pangilinan J."/>
            <person name="Park H.-J."/>
            <person name="Ramirez L."/>
            <person name="Alfaro M."/>
            <person name="Sun H."/>
            <person name="Tritt A."/>
            <person name="Yoshinaga Y."/>
            <person name="Zwiers L.-H."/>
            <person name="Turgeon B."/>
            <person name="Goodwin S."/>
            <person name="Spatafora J."/>
            <person name="Crous P."/>
            <person name="Grigoriev I."/>
        </authorList>
    </citation>
    <scope>NUCLEOTIDE SEQUENCE</scope>
    <source>
        <strain evidence="11">CBS 125425</strain>
    </source>
</reference>
<dbReference type="OrthoDB" id="2789670at2759"/>
<comment type="cofactor">
    <cofactor evidence="1 8">
        <name>heme</name>
        <dbReference type="ChEBI" id="CHEBI:30413"/>
    </cofactor>
</comment>
<evidence type="ECO:0000256" key="10">
    <source>
        <dbReference type="SAM" id="Phobius"/>
    </source>
</evidence>
<dbReference type="PANTHER" id="PTHR46300:SF7">
    <property type="entry name" value="P450, PUTATIVE (EUROFUNG)-RELATED"/>
    <property type="match status" value="1"/>
</dbReference>
<protein>
    <submittedName>
        <fullName evidence="11">Cytochrome P450</fullName>
    </submittedName>
</protein>
<evidence type="ECO:0000313" key="12">
    <source>
        <dbReference type="Proteomes" id="UP000799444"/>
    </source>
</evidence>
<dbReference type="Pfam" id="PF00067">
    <property type="entry name" value="p450"/>
    <property type="match status" value="1"/>
</dbReference>
<evidence type="ECO:0000256" key="1">
    <source>
        <dbReference type="ARBA" id="ARBA00001971"/>
    </source>
</evidence>
<evidence type="ECO:0000256" key="9">
    <source>
        <dbReference type="RuleBase" id="RU000461"/>
    </source>
</evidence>
<dbReference type="EMBL" id="ML996190">
    <property type="protein sequence ID" value="KAF2731693.1"/>
    <property type="molecule type" value="Genomic_DNA"/>
</dbReference>
<dbReference type="Proteomes" id="UP000799444">
    <property type="component" value="Unassembled WGS sequence"/>
</dbReference>
<accession>A0A9P4QUQ9</accession>
<dbReference type="InterPro" id="IPR001128">
    <property type="entry name" value="Cyt_P450"/>
</dbReference>
<feature type="binding site" description="axial binding residue" evidence="8">
    <location>
        <position position="441"/>
    </location>
    <ligand>
        <name>heme</name>
        <dbReference type="ChEBI" id="CHEBI:30413"/>
    </ligand>
    <ligandPart>
        <name>Fe</name>
        <dbReference type="ChEBI" id="CHEBI:18248"/>
    </ligandPart>
</feature>
<evidence type="ECO:0000256" key="2">
    <source>
        <dbReference type="ARBA" id="ARBA00010617"/>
    </source>
</evidence>
<evidence type="ECO:0000256" key="4">
    <source>
        <dbReference type="ARBA" id="ARBA00022723"/>
    </source>
</evidence>
<name>A0A9P4QUQ9_9PLEO</name>
<dbReference type="InterPro" id="IPR002401">
    <property type="entry name" value="Cyt_P450_E_grp-I"/>
</dbReference>
<evidence type="ECO:0000313" key="11">
    <source>
        <dbReference type="EMBL" id="KAF2731693.1"/>
    </source>
</evidence>
<sequence length="529" mass="60306">MIVSSSTVLLVFVAVSTLYVVARLLRRQNKHPLPPGPKGIPLLGNVNDMPKPGMLECHHWLKHKDLYGPISSVTVLGQTFVIINDAQIALELMRDRSVIYSSRPGQIFSGEMVGWRYATAMLPYTDLWKIHRKNITKIVTTKESIAAFERVQEVEAVHFVLNLLQSPDDWFDHIRKEAGSVILKIIYGYTTEARGRDPLVDMAQKTADEFADATVPGRFIVDILPFLRYLPEWCPGAGFQTTARRMAAQLRHCTDQPYEFVKKQMREETHKTSFLSQAIQDIGTDAKMESIHKWTALSMYLGGADTTVSSLMTFFLAMIIYPDVQKRAQEEIDRVIGHNRLPAISDRDKLPYIVAVMKETHRWHPVLPMCVPHSSIEEDVFRGYRIPKGSLLIANNWLFTHDPSVFPDPMTFRPERHLDMPDHQAEPDPRDFIFGYGRRICPGRFVADNAVFITIAQTLAVFNIEKPVDENGTTVEPRVEFESGTLSRPLPFRASIEPRSKIHEQLIKAAENDYPWEPSDAKELETAKW</sequence>
<keyword evidence="5 9" id="KW-0560">Oxidoreductase</keyword>
<gene>
    <name evidence="11" type="ORF">EJ04DRAFT_442494</name>
</gene>
<evidence type="ECO:0000256" key="7">
    <source>
        <dbReference type="ARBA" id="ARBA00023033"/>
    </source>
</evidence>
<evidence type="ECO:0000256" key="5">
    <source>
        <dbReference type="ARBA" id="ARBA00023002"/>
    </source>
</evidence>
<dbReference type="GO" id="GO:0020037">
    <property type="term" value="F:heme binding"/>
    <property type="evidence" value="ECO:0007669"/>
    <property type="project" value="InterPro"/>
</dbReference>